<evidence type="ECO:0000313" key="2">
    <source>
        <dbReference type="EMBL" id="TWU58789.1"/>
    </source>
</evidence>
<dbReference type="PANTHER" id="PTHR33495">
    <property type="entry name" value="ANTI-SIGMA FACTOR ANTAGONIST TM_1081-RELATED-RELATED"/>
    <property type="match status" value="1"/>
</dbReference>
<comment type="caution">
    <text evidence="2">The sequence shown here is derived from an EMBL/GenBank/DDBJ whole genome shotgun (WGS) entry which is preliminary data.</text>
</comment>
<dbReference type="GO" id="GO:0043856">
    <property type="term" value="F:anti-sigma factor antagonist activity"/>
    <property type="evidence" value="ECO:0007669"/>
    <property type="project" value="TreeGrafter"/>
</dbReference>
<dbReference type="CDD" id="cd07043">
    <property type="entry name" value="STAS_anti-anti-sigma_factors"/>
    <property type="match status" value="1"/>
</dbReference>
<dbReference type="SUPFAM" id="SSF52091">
    <property type="entry name" value="SpoIIaa-like"/>
    <property type="match status" value="1"/>
</dbReference>
<dbReference type="PROSITE" id="PS50801">
    <property type="entry name" value="STAS"/>
    <property type="match status" value="1"/>
</dbReference>
<evidence type="ECO:0000259" key="1">
    <source>
        <dbReference type="PROSITE" id="PS50801"/>
    </source>
</evidence>
<dbReference type="OrthoDB" id="289825at2"/>
<reference evidence="2 3" key="1">
    <citation type="submission" date="2019-02" db="EMBL/GenBank/DDBJ databases">
        <title>Deep-cultivation of Planctomycetes and their phenomic and genomic characterization uncovers novel biology.</title>
        <authorList>
            <person name="Wiegand S."/>
            <person name="Jogler M."/>
            <person name="Boedeker C."/>
            <person name="Pinto D."/>
            <person name="Vollmers J."/>
            <person name="Rivas-Marin E."/>
            <person name="Kohn T."/>
            <person name="Peeters S.H."/>
            <person name="Heuer A."/>
            <person name="Rast P."/>
            <person name="Oberbeckmann S."/>
            <person name="Bunk B."/>
            <person name="Jeske O."/>
            <person name="Meyerdierks A."/>
            <person name="Storesund J.E."/>
            <person name="Kallscheuer N."/>
            <person name="Luecker S."/>
            <person name="Lage O.M."/>
            <person name="Pohl T."/>
            <person name="Merkel B.J."/>
            <person name="Hornburger P."/>
            <person name="Mueller R.-W."/>
            <person name="Bruemmer F."/>
            <person name="Labrenz M."/>
            <person name="Spormann A.M."/>
            <person name="Op Den Camp H."/>
            <person name="Overmann J."/>
            <person name="Amann R."/>
            <person name="Jetten M.S.M."/>
            <person name="Mascher T."/>
            <person name="Medema M.H."/>
            <person name="Devos D.P."/>
            <person name="Kaster A.-K."/>
            <person name="Ovreas L."/>
            <person name="Rohde M."/>
            <person name="Galperin M.Y."/>
            <person name="Jogler C."/>
        </authorList>
    </citation>
    <scope>NUCLEOTIDE SEQUENCE [LARGE SCALE GENOMIC DNA]</scope>
    <source>
        <strain evidence="2 3">Poly51</strain>
    </source>
</reference>
<proteinExistence type="predicted"/>
<accession>A0A5C6FGJ3</accession>
<organism evidence="2 3">
    <name type="scientific">Rubripirellula tenax</name>
    <dbReference type="NCBI Taxonomy" id="2528015"/>
    <lineage>
        <taxon>Bacteria</taxon>
        <taxon>Pseudomonadati</taxon>
        <taxon>Planctomycetota</taxon>
        <taxon>Planctomycetia</taxon>
        <taxon>Pirellulales</taxon>
        <taxon>Pirellulaceae</taxon>
        <taxon>Rubripirellula</taxon>
    </lineage>
</organism>
<dbReference type="InterPro" id="IPR036513">
    <property type="entry name" value="STAS_dom_sf"/>
</dbReference>
<dbReference type="EMBL" id="SJPW01000002">
    <property type="protein sequence ID" value="TWU58789.1"/>
    <property type="molecule type" value="Genomic_DNA"/>
</dbReference>
<dbReference type="Proteomes" id="UP000318288">
    <property type="component" value="Unassembled WGS sequence"/>
</dbReference>
<name>A0A5C6FGJ3_9BACT</name>
<dbReference type="PANTHER" id="PTHR33495:SF2">
    <property type="entry name" value="ANTI-SIGMA FACTOR ANTAGONIST TM_1081-RELATED"/>
    <property type="match status" value="1"/>
</dbReference>
<evidence type="ECO:0000313" key="3">
    <source>
        <dbReference type="Proteomes" id="UP000318288"/>
    </source>
</evidence>
<dbReference type="Pfam" id="PF01740">
    <property type="entry name" value="STAS"/>
    <property type="match status" value="1"/>
</dbReference>
<keyword evidence="3" id="KW-1185">Reference proteome</keyword>
<protein>
    <recommendedName>
        <fullName evidence="1">STAS domain-containing protein</fullName>
    </recommendedName>
</protein>
<dbReference type="RefSeq" id="WP_146455932.1">
    <property type="nucleotide sequence ID" value="NZ_SJPW01000002.1"/>
</dbReference>
<dbReference type="Gene3D" id="3.30.750.24">
    <property type="entry name" value="STAS domain"/>
    <property type="match status" value="1"/>
</dbReference>
<sequence>MALDIEISKSPHQSVGRSDTWLEQAKQKAEQSPEIDVVIDLTGIERINSHELNKLIRLQLHVKQCGRRLVLVNVQETVFQVFTLTRLDRLIELHHDGHFEPPAAKMLRPRR</sequence>
<gene>
    <name evidence="2" type="ORF">Poly51_15690</name>
</gene>
<dbReference type="AlphaFoldDB" id="A0A5C6FGJ3"/>
<dbReference type="InterPro" id="IPR002645">
    <property type="entry name" value="STAS_dom"/>
</dbReference>
<feature type="domain" description="STAS" evidence="1">
    <location>
        <begin position="37"/>
        <end position="92"/>
    </location>
</feature>